<evidence type="ECO:0000313" key="1">
    <source>
        <dbReference type="EMBL" id="CAL67047.1"/>
    </source>
</evidence>
<dbReference type="AlphaFoldDB" id="A0M352"/>
<reference evidence="1 2" key="1">
    <citation type="journal article" date="2006" name="Environ. Microbiol.">
        <title>Whole genome analysis of the marine Bacteroidetes'Gramella forsetii' reveals adaptations to degradation of polymeric organic matter.</title>
        <authorList>
            <person name="Bauer M."/>
            <person name="Kube M."/>
            <person name="Teeling H."/>
            <person name="Richter M."/>
            <person name="Lombardot T."/>
            <person name="Allers E."/>
            <person name="Wuerdemann C.A."/>
            <person name="Quast C."/>
            <person name="Kuhl H."/>
            <person name="Knaust F."/>
            <person name="Woebken D."/>
            <person name="Bischof K."/>
            <person name="Mussmann M."/>
            <person name="Choudhuri J.V."/>
            <person name="Meyer F."/>
            <person name="Reinhardt R."/>
            <person name="Amann R.I."/>
            <person name="Gloeckner F.O."/>
        </authorList>
    </citation>
    <scope>NUCLEOTIDE SEQUENCE [LARGE SCALE GENOMIC DNA]</scope>
    <source>
        <strain evidence="1 2">KT0803</strain>
    </source>
</reference>
<gene>
    <name evidence="1" type="ordered locus">GFO_2082</name>
</gene>
<dbReference type="EMBL" id="CU207366">
    <property type="protein sequence ID" value="CAL67047.1"/>
    <property type="molecule type" value="Genomic_DNA"/>
</dbReference>
<protein>
    <submittedName>
        <fullName evidence="1">Uncharacterized protein</fullName>
    </submittedName>
</protein>
<evidence type="ECO:0000313" key="2">
    <source>
        <dbReference type="Proteomes" id="UP000000755"/>
    </source>
</evidence>
<dbReference type="STRING" id="411154.GFO_2082"/>
<dbReference type="HOGENOM" id="CLU_3136205_0_0_10"/>
<dbReference type="Proteomes" id="UP000000755">
    <property type="component" value="Chromosome"/>
</dbReference>
<organism evidence="1 2">
    <name type="scientific">Christiangramia forsetii (strain DSM 17595 / CGMCC 1.15422 / KT0803)</name>
    <name type="common">Gramella forsetii</name>
    <dbReference type="NCBI Taxonomy" id="411154"/>
    <lineage>
        <taxon>Bacteria</taxon>
        <taxon>Pseudomonadati</taxon>
        <taxon>Bacteroidota</taxon>
        <taxon>Flavobacteriia</taxon>
        <taxon>Flavobacteriales</taxon>
        <taxon>Flavobacteriaceae</taxon>
        <taxon>Christiangramia</taxon>
    </lineage>
</organism>
<name>A0M352_CHRFK</name>
<proteinExistence type="predicted"/>
<dbReference type="KEGG" id="gfo:GFO_2082"/>
<accession>A0M352</accession>
<sequence>MKYLNFLLRKDFQHILALYKKKCFSGILTIQFRYFRSKIEFYSIGVVFK</sequence>